<feature type="domain" description="KAP NTPase" evidence="2">
    <location>
        <begin position="158"/>
        <end position="426"/>
    </location>
</feature>
<dbReference type="InterPro" id="IPR052754">
    <property type="entry name" value="NTPase_KAP_P-loop"/>
</dbReference>
<protein>
    <recommendedName>
        <fullName evidence="2">KAP NTPase domain-containing protein</fullName>
    </recommendedName>
</protein>
<dbReference type="AlphaFoldDB" id="A0A3S8R7Q9"/>
<reference evidence="3 4" key="1">
    <citation type="submission" date="2018-09" db="EMBL/GenBank/DDBJ databases">
        <title>Insights into the microbiota of Asian seabass (Lates calcarifer) with tenacibaculosis symptoms and description of sp. nov. Tenacibaculum singaporense.</title>
        <authorList>
            <person name="Miyake S."/>
            <person name="Soh M."/>
            <person name="Azman M.N."/>
            <person name="Ngoh S.Y."/>
            <person name="Orban L."/>
        </authorList>
    </citation>
    <scope>NUCLEOTIDE SEQUENCE [LARGE SCALE GENOMIC DNA]</scope>
    <source>
        <strain evidence="3 4">DSM 106434</strain>
    </source>
</reference>
<organism evidence="3 4">
    <name type="scientific">Tenacibaculum singaporense</name>
    <dbReference type="NCBI Taxonomy" id="2358479"/>
    <lineage>
        <taxon>Bacteria</taxon>
        <taxon>Pseudomonadati</taxon>
        <taxon>Bacteroidota</taxon>
        <taxon>Flavobacteriia</taxon>
        <taxon>Flavobacteriales</taxon>
        <taxon>Flavobacteriaceae</taxon>
        <taxon>Tenacibaculum</taxon>
    </lineage>
</organism>
<sequence>MSKYYKITFLFTGLLILFYKPIKKLYDDTIINPVLSKIEPNLVIDLIFAIALLFIVRKVYLNFVNRSYVSGHQWLFSSIAISFYVFIRFYQNYNFFGFTFFDSLKYLDILSFYFLISPLSSILSVFYKKKKTTENNDHLFDDSPIDSENEDALDRNYKAKRIADEIFQSKTNEAIGFGITGEWGSGKTSFLNLLKKEIETKNSENDFIVIDFNPWRNLGVEPIIQDFFDTIQQSLRPYSEDVYREIKEYSNSLLNISKSNIADSLKEILGLGFAFKKNISSDFNSLNSLLKSIDKRVIIFIDDFDRLQANEIFEILKLIRNTAGFDNFVYVVAFDKVYLNESLEHLNIPNPQSFSEKIFLKEEHLIPVTQSQIKEFIKSTLISKVEDKKEEIESYFGDNSLIFRTEHNDIPLNHLRDAKRFLNSFVNDYLQIKDEVIFEDFFLLKLLKFKFYDIYILLFLHKDKFLNNRGQYYGNGGSRYHLKNRYENDNNSNFGIRFKEYKNSILGKFMLDQLNYNEEDVLKVGKIMNKLFEINDYQRRSHLSIVFEKNYHKYFKDNLKTEDLSEVEFNNALSSDFETIKSKLDEWKKKKVLDLVKYRFYELNIDEINSKDDYEKIVKAIFYFANIEVNSSYYGFHFLGYDKTTLQNFISNRDNKITDKFYDGNIQEFKDFILSILNNSSSPYLFESDFLNHVIDDNFNEEHFILSENEIKDVLTKYLRDYLNTSNELSNKVWALFHNCKTIKTELNEQHQRVRTFNYFDDVQELLIEFMKKDLDNFLLNFIEAMPFRGSSQGDNLVGVSHGIKNNIFGSFEVFENWLNDLNEDDLAKPTLFKEEFLEFFTKCKEAEFNKVDFDFKFQPAIDKLKSLEH</sequence>
<dbReference type="InterPro" id="IPR027417">
    <property type="entry name" value="P-loop_NTPase"/>
</dbReference>
<dbReference type="Gene3D" id="3.40.50.300">
    <property type="entry name" value="P-loop containing nucleotide triphosphate hydrolases"/>
    <property type="match status" value="1"/>
</dbReference>
<feature type="transmembrane region" description="Helical" evidence="1">
    <location>
        <begin position="7"/>
        <end position="22"/>
    </location>
</feature>
<evidence type="ECO:0000256" key="1">
    <source>
        <dbReference type="SAM" id="Phobius"/>
    </source>
</evidence>
<feature type="transmembrane region" description="Helical" evidence="1">
    <location>
        <begin position="73"/>
        <end position="90"/>
    </location>
</feature>
<keyword evidence="1" id="KW-1133">Transmembrane helix</keyword>
<gene>
    <name evidence="3" type="ORF">D6T69_09910</name>
</gene>
<accession>A0A3S8R7Q9</accession>
<dbReference type="EMBL" id="CP032548">
    <property type="protein sequence ID" value="AZJ35815.1"/>
    <property type="molecule type" value="Genomic_DNA"/>
</dbReference>
<proteinExistence type="predicted"/>
<keyword evidence="1" id="KW-0812">Transmembrane</keyword>
<name>A0A3S8R7Q9_9FLAO</name>
<evidence type="ECO:0000313" key="3">
    <source>
        <dbReference type="EMBL" id="AZJ35815.1"/>
    </source>
</evidence>
<dbReference type="Pfam" id="PF07693">
    <property type="entry name" value="KAP_NTPase"/>
    <property type="match status" value="1"/>
</dbReference>
<evidence type="ECO:0000313" key="4">
    <source>
        <dbReference type="Proteomes" id="UP000274593"/>
    </source>
</evidence>
<dbReference type="PANTHER" id="PTHR22674:SF6">
    <property type="entry name" value="NTPASE KAP FAMILY P-LOOP DOMAIN-CONTAINING PROTEIN 1"/>
    <property type="match status" value="1"/>
</dbReference>
<dbReference type="Proteomes" id="UP000274593">
    <property type="component" value="Chromosome"/>
</dbReference>
<evidence type="ECO:0000259" key="2">
    <source>
        <dbReference type="Pfam" id="PF07693"/>
    </source>
</evidence>
<keyword evidence="1" id="KW-0472">Membrane</keyword>
<dbReference type="RefSeq" id="WP_125067577.1">
    <property type="nucleotide sequence ID" value="NZ_CP032548.1"/>
</dbReference>
<dbReference type="KEGG" id="tsig:D6T69_09910"/>
<keyword evidence="4" id="KW-1185">Reference proteome</keyword>
<dbReference type="InterPro" id="IPR011646">
    <property type="entry name" value="KAP_P-loop"/>
</dbReference>
<dbReference type="PANTHER" id="PTHR22674">
    <property type="entry name" value="NTPASE, KAP FAMILY P-LOOP DOMAIN-CONTAINING 1"/>
    <property type="match status" value="1"/>
</dbReference>
<dbReference type="SUPFAM" id="SSF52540">
    <property type="entry name" value="P-loop containing nucleoside triphosphate hydrolases"/>
    <property type="match status" value="1"/>
</dbReference>
<feature type="transmembrane region" description="Helical" evidence="1">
    <location>
        <begin position="42"/>
        <end position="61"/>
    </location>
</feature>